<dbReference type="PANTHER" id="PTHR43619:SF2">
    <property type="entry name" value="S-ADENOSYL-L-METHIONINE-DEPENDENT METHYLTRANSFERASES SUPERFAMILY PROTEIN"/>
    <property type="match status" value="1"/>
</dbReference>
<protein>
    <recommendedName>
        <fullName evidence="6">S-adenosyl-L-methionine-dependent methyltransferase</fullName>
    </recommendedName>
</protein>
<evidence type="ECO:0000256" key="1">
    <source>
        <dbReference type="ARBA" id="ARBA00008138"/>
    </source>
</evidence>
<dbReference type="Pfam" id="PF04072">
    <property type="entry name" value="LCM"/>
    <property type="match status" value="1"/>
</dbReference>
<evidence type="ECO:0000256" key="3">
    <source>
        <dbReference type="ARBA" id="ARBA00022679"/>
    </source>
</evidence>
<dbReference type="PANTHER" id="PTHR43619">
    <property type="entry name" value="S-ADENOSYL-L-METHIONINE-DEPENDENT METHYLTRANSFERASE YKTD-RELATED"/>
    <property type="match status" value="1"/>
</dbReference>
<dbReference type="Gene3D" id="3.40.50.150">
    <property type="entry name" value="Vaccinia Virus protein VP39"/>
    <property type="match status" value="1"/>
</dbReference>
<evidence type="ECO:0000256" key="2">
    <source>
        <dbReference type="ARBA" id="ARBA00022603"/>
    </source>
</evidence>
<dbReference type="GO" id="GO:0008168">
    <property type="term" value="F:methyltransferase activity"/>
    <property type="evidence" value="ECO:0007669"/>
    <property type="project" value="UniProtKB-KW"/>
</dbReference>
<evidence type="ECO:0008006" key="6">
    <source>
        <dbReference type="Google" id="ProtNLM"/>
    </source>
</evidence>
<evidence type="ECO:0000313" key="4">
    <source>
        <dbReference type="EMBL" id="KYR01563.1"/>
    </source>
</evidence>
<dbReference type="InterPro" id="IPR011610">
    <property type="entry name" value="SAM_mthyl_Trfase_ML2640-like"/>
</dbReference>
<name>A0A152A5Q7_TIELA</name>
<dbReference type="InterPro" id="IPR029063">
    <property type="entry name" value="SAM-dependent_MTases_sf"/>
</dbReference>
<keyword evidence="5" id="KW-1185">Reference proteome</keyword>
<dbReference type="GO" id="GO:0032259">
    <property type="term" value="P:methylation"/>
    <property type="evidence" value="ECO:0007669"/>
    <property type="project" value="UniProtKB-KW"/>
</dbReference>
<keyword evidence="3" id="KW-0808">Transferase</keyword>
<comment type="caution">
    <text evidence="4">The sequence shown here is derived from an EMBL/GenBank/DDBJ whole genome shotgun (WGS) entry which is preliminary data.</text>
</comment>
<dbReference type="NCBIfam" id="TIGR00027">
    <property type="entry name" value="mthyl_TIGR00027"/>
    <property type="match status" value="1"/>
</dbReference>
<sequence length="366" mass="41927">MEEKSKVNTGVARTGIIVSACRALLNSKFLEMVRDKKITVENFEIRNHVQRVLENGVDLHDTVLNRCYYLDESQVNVYDPYADFFVDTPDSKGIILHISKALQPVPEKVNDFLEYIENEPNIVTWSQVMSRSMNLKLAFRTKYIDDMVIKDSKTFEQIVILASGLDCRSRRLPIPKSCKVFELDFPEVIDFKLKILSIADQSIERISQCPITMIGGNLTRDGWMHDLKDKGFDCTKPTLWMLEGFIMYLPPTEIDPLFEKIDSLSSSGSKVMVHTITGSELETCIKNGGSPSSSPKLMGIQNMEWFYIANELISRHENPVKDILEKHHFSKDCTSVTDKEIAKLYKFPKPDILKTFISRYSIGYKE</sequence>
<dbReference type="STRING" id="361077.A0A152A5Q7"/>
<keyword evidence="2" id="KW-0489">Methyltransferase</keyword>
<proteinExistence type="inferred from homology"/>
<dbReference type="InterPro" id="IPR007213">
    <property type="entry name" value="Ppm1/Ppm2/Tcmp"/>
</dbReference>
<dbReference type="EMBL" id="LODT01000006">
    <property type="protein sequence ID" value="KYR01563.1"/>
    <property type="molecule type" value="Genomic_DNA"/>
</dbReference>
<reference evidence="4 5" key="1">
    <citation type="submission" date="2015-12" db="EMBL/GenBank/DDBJ databases">
        <title>Dictyostelia acquired genes for synthesis and detection of signals that induce cell-type specialization by lateral gene transfer from prokaryotes.</title>
        <authorList>
            <person name="Gloeckner G."/>
            <person name="Schaap P."/>
        </authorList>
    </citation>
    <scope>NUCLEOTIDE SEQUENCE [LARGE SCALE GENOMIC DNA]</scope>
    <source>
        <strain evidence="4 5">TK</strain>
    </source>
</reference>
<comment type="similarity">
    <text evidence="1">Belongs to the UPF0677 family.</text>
</comment>
<accession>A0A152A5Q7</accession>
<dbReference type="InParanoid" id="A0A152A5Q7"/>
<dbReference type="SUPFAM" id="SSF53335">
    <property type="entry name" value="S-adenosyl-L-methionine-dependent methyltransferases"/>
    <property type="match status" value="1"/>
</dbReference>
<dbReference type="Proteomes" id="UP000076078">
    <property type="component" value="Unassembled WGS sequence"/>
</dbReference>
<gene>
    <name evidence="4" type="ORF">DLAC_01557</name>
</gene>
<dbReference type="AlphaFoldDB" id="A0A152A5Q7"/>
<dbReference type="OrthoDB" id="18859at2759"/>
<evidence type="ECO:0000313" key="5">
    <source>
        <dbReference type="Proteomes" id="UP000076078"/>
    </source>
</evidence>
<organism evidence="4 5">
    <name type="scientific">Tieghemostelium lacteum</name>
    <name type="common">Slime mold</name>
    <name type="synonym">Dictyostelium lacteum</name>
    <dbReference type="NCBI Taxonomy" id="361077"/>
    <lineage>
        <taxon>Eukaryota</taxon>
        <taxon>Amoebozoa</taxon>
        <taxon>Evosea</taxon>
        <taxon>Eumycetozoa</taxon>
        <taxon>Dictyostelia</taxon>
        <taxon>Dictyosteliales</taxon>
        <taxon>Raperosteliaceae</taxon>
        <taxon>Tieghemostelium</taxon>
    </lineage>
</organism>
<dbReference type="OMA" id="EYIENEP"/>